<proteinExistence type="predicted"/>
<dbReference type="EMBL" id="MN739677">
    <property type="protein sequence ID" value="QHT20244.1"/>
    <property type="molecule type" value="Genomic_DNA"/>
</dbReference>
<reference evidence="1" key="1">
    <citation type="journal article" date="2020" name="Nature">
        <title>Giant virus diversity and host interactions through global metagenomics.</title>
        <authorList>
            <person name="Schulz F."/>
            <person name="Roux S."/>
            <person name="Paez-Espino D."/>
            <person name="Jungbluth S."/>
            <person name="Walsh D.A."/>
            <person name="Denef V.J."/>
            <person name="McMahon K.D."/>
            <person name="Konstantinidis K.T."/>
            <person name="Eloe-Fadrosh E.A."/>
            <person name="Kyrpides N.C."/>
            <person name="Woyke T."/>
        </authorList>
    </citation>
    <scope>NUCLEOTIDE SEQUENCE</scope>
    <source>
        <strain evidence="1">GVMAG-M-3300023174-60</strain>
    </source>
</reference>
<evidence type="ECO:0008006" key="2">
    <source>
        <dbReference type="Google" id="ProtNLM"/>
    </source>
</evidence>
<sequence length="224" mass="25306">MNYYRESSLGGTDLYNIYRLLETHNPDFLSSIIQLERPEQELVARFIPSNSVVLELGGNYGATAAIINTKLSDKTQHVIVEPEAHFVNTLQSHRGSLNLHYTTAHGILAKDKEKQVKLWPSCANSRQFVLSELENMIGGSKFTAILADCEGAFDPILQDFPELLDTIKVIVLENDGGDIQRVRTTLQNANFTVVHSQIHPYWDGNIDSFNRGYLGFHEVWMKIN</sequence>
<dbReference type="AlphaFoldDB" id="A0A6C0DUE7"/>
<organism evidence="1">
    <name type="scientific">viral metagenome</name>
    <dbReference type="NCBI Taxonomy" id="1070528"/>
    <lineage>
        <taxon>unclassified sequences</taxon>
        <taxon>metagenomes</taxon>
        <taxon>organismal metagenomes</taxon>
    </lineage>
</organism>
<dbReference type="InterPro" id="IPR029063">
    <property type="entry name" value="SAM-dependent_MTases_sf"/>
</dbReference>
<protein>
    <recommendedName>
        <fullName evidence="2">Methyltransferase FkbM domain-containing protein</fullName>
    </recommendedName>
</protein>
<dbReference type="SUPFAM" id="SSF53335">
    <property type="entry name" value="S-adenosyl-L-methionine-dependent methyltransferases"/>
    <property type="match status" value="1"/>
</dbReference>
<evidence type="ECO:0000313" key="1">
    <source>
        <dbReference type="EMBL" id="QHT20244.1"/>
    </source>
</evidence>
<name>A0A6C0DUE7_9ZZZZ</name>
<accession>A0A6C0DUE7</accession>